<evidence type="ECO:0000259" key="1">
    <source>
        <dbReference type="PROSITE" id="PS50878"/>
    </source>
</evidence>
<dbReference type="EMBL" id="CP024634">
    <property type="protein sequence ID" value="AYQ56395.1"/>
    <property type="molecule type" value="Genomic_DNA"/>
</dbReference>
<evidence type="ECO:0000313" key="3">
    <source>
        <dbReference type="Proteomes" id="UP000278334"/>
    </source>
</evidence>
<dbReference type="KEGG" id="bthg:MS2017_0663"/>
<proteinExistence type="predicted"/>
<accession>A0A3G3IKS0</accession>
<dbReference type="InterPro" id="IPR000477">
    <property type="entry name" value="RT_dom"/>
</dbReference>
<sequence length="529" mass="61522">MRTVLDLTSDKAKAFFLNEENYCNVKLPSYFKFNDLLKAIDDEYTQLKSEKEIYKTKNEYPSNFENINYKLFSNKDGRYAWRLFQLIHPVLYVSLVNHITNDWDTIKKAFDRFKDNKKIICASIPTANQKQQINAWVKNVEQKSIELALEYEYLFETDIVDCYGAIYTHSIPWAIHTKITAKDKRKDKQYIGNKIDMLLQGMNYGQTNGIPQGSALMDFIAEMVLGYIDEELTKKLIECDDYRIIRYRDDYRIFTNDIATGKKIVKELSNILADMGMRLNNEKTKDSNDIVVSAIKADKMQVIIDNRPDSYSLQHQLLYIKNLSEQYPNSGKLISKLEDFRVALSRQLNYQIKNKKLLCIRRGGLKKIKKFKHKQLKKQFKVLISILTSIALKNPRCYPVFAAIVGEIICSLYKDNANQKEEIFDLIFKKFESEANSELLYLWLQRIALVCNVTINTSPNKLLDNAKKVYANSPISSGDLPDIWNSKDWLDPDFCNIIKDNDIINKEVMEQLDCVIHKDELGFNGIFSG</sequence>
<dbReference type="Proteomes" id="UP000278334">
    <property type="component" value="Chromosome"/>
</dbReference>
<name>A0A3G3IKS0_9GAMM</name>
<dbReference type="AlphaFoldDB" id="A0A3G3IKS0"/>
<dbReference type="Pfam" id="PF00078">
    <property type="entry name" value="RVT_1"/>
    <property type="match status" value="1"/>
</dbReference>
<dbReference type="PROSITE" id="PS50878">
    <property type="entry name" value="RT_POL"/>
    <property type="match status" value="1"/>
</dbReference>
<reference evidence="2 3" key="1">
    <citation type="submission" date="2017-11" db="EMBL/GenBank/DDBJ databases">
        <title>Genome sequence of the bacterial symbiont EPR9N from a vent mussel Bathymodiolus thermophilus.</title>
        <authorList>
            <person name="Won Y.-J."/>
        </authorList>
    </citation>
    <scope>NUCLEOTIDE SEQUENCE [LARGE SCALE GENOMIC DNA]</scope>
    <source>
        <strain evidence="2 3">EPR9N</strain>
    </source>
</reference>
<protein>
    <submittedName>
        <fullName evidence="2">Cobalt transporter</fullName>
    </submittedName>
</protein>
<dbReference type="SUPFAM" id="SSF56672">
    <property type="entry name" value="DNA/RNA polymerases"/>
    <property type="match status" value="1"/>
</dbReference>
<evidence type="ECO:0000313" key="2">
    <source>
        <dbReference type="EMBL" id="AYQ56395.1"/>
    </source>
</evidence>
<dbReference type="CDD" id="cd01646">
    <property type="entry name" value="RT_Bac_retron_I"/>
    <property type="match status" value="1"/>
</dbReference>
<dbReference type="RefSeq" id="WP_122951258.1">
    <property type="nucleotide sequence ID" value="NZ_CP024634.1"/>
</dbReference>
<dbReference type="InterPro" id="IPR043502">
    <property type="entry name" value="DNA/RNA_pol_sf"/>
</dbReference>
<organism evidence="2 3">
    <name type="scientific">Bathymodiolus thermophilus thioautotrophic gill symbiont</name>
    <dbReference type="NCBI Taxonomy" id="2360"/>
    <lineage>
        <taxon>Bacteria</taxon>
        <taxon>Pseudomonadati</taxon>
        <taxon>Pseudomonadota</taxon>
        <taxon>Gammaproteobacteria</taxon>
        <taxon>sulfur-oxidizing symbionts</taxon>
    </lineage>
</organism>
<feature type="domain" description="Reverse transcriptase" evidence="1">
    <location>
        <begin position="1"/>
        <end position="304"/>
    </location>
</feature>
<gene>
    <name evidence="2" type="ORF">MS2017_0663</name>
</gene>